<name>A0A0F9R456_9ZZZZ</name>
<reference evidence="1" key="1">
    <citation type="journal article" date="2015" name="Nature">
        <title>Complex archaea that bridge the gap between prokaryotes and eukaryotes.</title>
        <authorList>
            <person name="Spang A."/>
            <person name="Saw J.H."/>
            <person name="Jorgensen S.L."/>
            <person name="Zaremba-Niedzwiedzka K."/>
            <person name="Martijn J."/>
            <person name="Lind A.E."/>
            <person name="van Eijk R."/>
            <person name="Schleper C."/>
            <person name="Guy L."/>
            <person name="Ettema T.J."/>
        </authorList>
    </citation>
    <scope>NUCLEOTIDE SEQUENCE</scope>
</reference>
<evidence type="ECO:0008006" key="2">
    <source>
        <dbReference type="Google" id="ProtNLM"/>
    </source>
</evidence>
<dbReference type="AlphaFoldDB" id="A0A0F9R456"/>
<dbReference type="InterPro" id="IPR027417">
    <property type="entry name" value="P-loop_NTPase"/>
</dbReference>
<sequence>MVKSPAFDGLLVEHTRFQKAAAELTQSIRLARASGGGIIPLLGPTRCGKTDLIENVCEVLGEDIQGPSCLLQNSTFAKASIPPKPNDQDLYRAMLAALGFRHSKTEKVDGLRDRVFTTIADQGRQVVVLDECSHCAESGANLSARAATDHFKTIVDSTGVVLVLAGLPKFQNLIDGNEQFRDRAMRTVELHPYQWSDADDREGFLGAIFPLIEAVCESGHKLLLDESNLARRLYGASGGRVGRVVEYLSHVMVMHEKKHELSLEDFAGVGRRTLQRQINLPDMFDAKAPTDGELERSYVGVMQDAGLPVRAASIHTFGAQNVAAVK</sequence>
<dbReference type="Pfam" id="PF05621">
    <property type="entry name" value="TniB"/>
    <property type="match status" value="1"/>
</dbReference>
<proteinExistence type="predicted"/>
<organism evidence="1">
    <name type="scientific">marine sediment metagenome</name>
    <dbReference type="NCBI Taxonomy" id="412755"/>
    <lineage>
        <taxon>unclassified sequences</taxon>
        <taxon>metagenomes</taxon>
        <taxon>ecological metagenomes</taxon>
    </lineage>
</organism>
<dbReference type="SUPFAM" id="SSF52540">
    <property type="entry name" value="P-loop containing nucleoside triphosphate hydrolases"/>
    <property type="match status" value="1"/>
</dbReference>
<protein>
    <recommendedName>
        <fullName evidence="2">AAA+ ATPase domain-containing protein</fullName>
    </recommendedName>
</protein>
<gene>
    <name evidence="1" type="ORF">LCGC14_0623860</name>
</gene>
<comment type="caution">
    <text evidence="1">The sequence shown here is derived from an EMBL/GenBank/DDBJ whole genome shotgun (WGS) entry which is preliminary data.</text>
</comment>
<accession>A0A0F9R456</accession>
<dbReference type="Gene3D" id="3.40.50.300">
    <property type="entry name" value="P-loop containing nucleotide triphosphate hydrolases"/>
    <property type="match status" value="1"/>
</dbReference>
<dbReference type="InterPro" id="IPR008868">
    <property type="entry name" value="TniB"/>
</dbReference>
<dbReference type="EMBL" id="LAZR01001068">
    <property type="protein sequence ID" value="KKN51330.1"/>
    <property type="molecule type" value="Genomic_DNA"/>
</dbReference>
<evidence type="ECO:0000313" key="1">
    <source>
        <dbReference type="EMBL" id="KKN51330.1"/>
    </source>
</evidence>